<protein>
    <submittedName>
        <fullName evidence="1">Uncharacterized protein</fullName>
    </submittedName>
</protein>
<dbReference type="EnsemblPlants" id="AET5Gv20026300.1">
    <property type="protein sequence ID" value="AET5Gv20026300.1"/>
    <property type="gene ID" value="AET5Gv20026300"/>
</dbReference>
<reference evidence="2" key="1">
    <citation type="journal article" date="2014" name="Science">
        <title>Ancient hybridizations among the ancestral genomes of bread wheat.</title>
        <authorList>
            <consortium name="International Wheat Genome Sequencing Consortium,"/>
            <person name="Marcussen T."/>
            <person name="Sandve S.R."/>
            <person name="Heier L."/>
            <person name="Spannagl M."/>
            <person name="Pfeifer M."/>
            <person name="Jakobsen K.S."/>
            <person name="Wulff B.B."/>
            <person name="Steuernagel B."/>
            <person name="Mayer K.F."/>
            <person name="Olsen O.A."/>
        </authorList>
    </citation>
    <scope>NUCLEOTIDE SEQUENCE [LARGE SCALE GENOMIC DNA]</scope>
    <source>
        <strain evidence="2">cv. AL8/78</strain>
    </source>
</reference>
<reference evidence="1" key="5">
    <citation type="journal article" date="2021" name="G3 (Bethesda)">
        <title>Aegilops tauschii genome assembly Aet v5.0 features greater sequence contiguity and improved annotation.</title>
        <authorList>
            <person name="Wang L."/>
            <person name="Zhu T."/>
            <person name="Rodriguez J.C."/>
            <person name="Deal K.R."/>
            <person name="Dubcovsky J."/>
            <person name="McGuire P.E."/>
            <person name="Lux T."/>
            <person name="Spannagl M."/>
            <person name="Mayer K.F.X."/>
            <person name="Baldrich P."/>
            <person name="Meyers B.C."/>
            <person name="Huo N."/>
            <person name="Gu Y.Q."/>
            <person name="Zhou H."/>
            <person name="Devos K.M."/>
            <person name="Bennetzen J.L."/>
            <person name="Unver T."/>
            <person name="Budak H."/>
            <person name="Gulick P.J."/>
            <person name="Galiba G."/>
            <person name="Kalapos B."/>
            <person name="Nelson D.R."/>
            <person name="Li P."/>
            <person name="You F.M."/>
            <person name="Luo M.C."/>
            <person name="Dvorak J."/>
        </authorList>
    </citation>
    <scope>NUCLEOTIDE SEQUENCE [LARGE SCALE GENOMIC DNA]</scope>
    <source>
        <strain evidence="1">cv. AL8/78</strain>
    </source>
</reference>
<evidence type="ECO:0000313" key="2">
    <source>
        <dbReference type="Proteomes" id="UP000015105"/>
    </source>
</evidence>
<dbReference type="Gramene" id="AET5Gv20026300.1">
    <property type="protein sequence ID" value="AET5Gv20026300.1"/>
    <property type="gene ID" value="AET5Gv20026300"/>
</dbReference>
<sequence>FLRQNTELLIMAPFCARFMEDLSRCLGQTMLLAAYFEFSETCILLVCGSVAAVDDEIPNCARVKCLAEDQYIQTLLCSVIFWSILDRMEKKIRPYCDKLKVVWQMLVK</sequence>
<evidence type="ECO:0000313" key="1">
    <source>
        <dbReference type="EnsemblPlants" id="AET5Gv20026300.1"/>
    </source>
</evidence>
<proteinExistence type="predicted"/>
<reference evidence="1" key="4">
    <citation type="submission" date="2019-03" db="UniProtKB">
        <authorList>
            <consortium name="EnsemblPlants"/>
        </authorList>
    </citation>
    <scope>IDENTIFICATION</scope>
</reference>
<keyword evidence="2" id="KW-1185">Reference proteome</keyword>
<organism evidence="1 2">
    <name type="scientific">Aegilops tauschii subsp. strangulata</name>
    <name type="common">Goatgrass</name>
    <dbReference type="NCBI Taxonomy" id="200361"/>
    <lineage>
        <taxon>Eukaryota</taxon>
        <taxon>Viridiplantae</taxon>
        <taxon>Streptophyta</taxon>
        <taxon>Embryophyta</taxon>
        <taxon>Tracheophyta</taxon>
        <taxon>Spermatophyta</taxon>
        <taxon>Magnoliopsida</taxon>
        <taxon>Liliopsida</taxon>
        <taxon>Poales</taxon>
        <taxon>Poaceae</taxon>
        <taxon>BOP clade</taxon>
        <taxon>Pooideae</taxon>
        <taxon>Triticodae</taxon>
        <taxon>Triticeae</taxon>
        <taxon>Triticinae</taxon>
        <taxon>Aegilops</taxon>
    </lineage>
</organism>
<reference evidence="2" key="2">
    <citation type="journal article" date="2017" name="Nat. Plants">
        <title>The Aegilops tauschii genome reveals multiple impacts of transposons.</title>
        <authorList>
            <person name="Zhao G."/>
            <person name="Zou C."/>
            <person name="Li K."/>
            <person name="Wang K."/>
            <person name="Li T."/>
            <person name="Gao L."/>
            <person name="Zhang X."/>
            <person name="Wang H."/>
            <person name="Yang Z."/>
            <person name="Liu X."/>
            <person name="Jiang W."/>
            <person name="Mao L."/>
            <person name="Kong X."/>
            <person name="Jiao Y."/>
            <person name="Jia J."/>
        </authorList>
    </citation>
    <scope>NUCLEOTIDE SEQUENCE [LARGE SCALE GENOMIC DNA]</scope>
    <source>
        <strain evidence="2">cv. AL8/78</strain>
    </source>
</reference>
<name>A0A453JG52_AEGTS</name>
<reference evidence="1" key="3">
    <citation type="journal article" date="2017" name="Nature">
        <title>Genome sequence of the progenitor of the wheat D genome Aegilops tauschii.</title>
        <authorList>
            <person name="Luo M.C."/>
            <person name="Gu Y.Q."/>
            <person name="Puiu D."/>
            <person name="Wang H."/>
            <person name="Twardziok S.O."/>
            <person name="Deal K.R."/>
            <person name="Huo N."/>
            <person name="Zhu T."/>
            <person name="Wang L."/>
            <person name="Wang Y."/>
            <person name="McGuire P.E."/>
            <person name="Liu S."/>
            <person name="Long H."/>
            <person name="Ramasamy R.K."/>
            <person name="Rodriguez J.C."/>
            <person name="Van S.L."/>
            <person name="Yuan L."/>
            <person name="Wang Z."/>
            <person name="Xia Z."/>
            <person name="Xiao L."/>
            <person name="Anderson O.D."/>
            <person name="Ouyang S."/>
            <person name="Liang Y."/>
            <person name="Zimin A.V."/>
            <person name="Pertea G."/>
            <person name="Qi P."/>
            <person name="Bennetzen J.L."/>
            <person name="Dai X."/>
            <person name="Dawson M.W."/>
            <person name="Muller H.G."/>
            <person name="Kugler K."/>
            <person name="Rivarola-Duarte L."/>
            <person name="Spannagl M."/>
            <person name="Mayer K.F.X."/>
            <person name="Lu F.H."/>
            <person name="Bevan M.W."/>
            <person name="Leroy P."/>
            <person name="Li P."/>
            <person name="You F.M."/>
            <person name="Sun Q."/>
            <person name="Liu Z."/>
            <person name="Lyons E."/>
            <person name="Wicker T."/>
            <person name="Salzberg S.L."/>
            <person name="Devos K.M."/>
            <person name="Dvorak J."/>
        </authorList>
    </citation>
    <scope>NUCLEOTIDE SEQUENCE [LARGE SCALE GENOMIC DNA]</scope>
    <source>
        <strain evidence="1">cv. AL8/78</strain>
    </source>
</reference>
<accession>A0A453JG52</accession>
<dbReference type="Proteomes" id="UP000015105">
    <property type="component" value="Chromosome 5D"/>
</dbReference>
<dbReference type="AlphaFoldDB" id="A0A453JG52"/>